<proteinExistence type="predicted"/>
<dbReference type="SUPFAM" id="SSF50346">
    <property type="entry name" value="PRC-barrel domain"/>
    <property type="match status" value="1"/>
</dbReference>
<dbReference type="PANTHER" id="PTHR36505">
    <property type="entry name" value="BLR1072 PROTEIN"/>
    <property type="match status" value="1"/>
</dbReference>
<evidence type="ECO:0000313" key="2">
    <source>
        <dbReference type="EMBL" id="AYB34103.1"/>
    </source>
</evidence>
<reference evidence="3" key="1">
    <citation type="submission" date="2018-09" db="EMBL/GenBank/DDBJ databases">
        <title>Chryseolinea sp. KIS68-18 isolated from soil.</title>
        <authorList>
            <person name="Weon H.-Y."/>
            <person name="Kwon S.-W."/>
            <person name="Lee S.A."/>
        </authorList>
    </citation>
    <scope>NUCLEOTIDE SEQUENCE [LARGE SCALE GENOMIC DNA]</scope>
    <source>
        <strain evidence="3">KIS68-18</strain>
    </source>
</reference>
<evidence type="ECO:0000313" key="3">
    <source>
        <dbReference type="Proteomes" id="UP000266183"/>
    </source>
</evidence>
<evidence type="ECO:0000259" key="1">
    <source>
        <dbReference type="Pfam" id="PF05239"/>
    </source>
</evidence>
<gene>
    <name evidence="2" type="ORF">D4L85_27535</name>
</gene>
<protein>
    <submittedName>
        <fullName evidence="2">PRC-barrel domain containing protein</fullName>
    </submittedName>
</protein>
<dbReference type="InterPro" id="IPR011033">
    <property type="entry name" value="PRC_barrel-like_sf"/>
</dbReference>
<dbReference type="Gene3D" id="2.30.30.240">
    <property type="entry name" value="PRC-barrel domain"/>
    <property type="match status" value="1"/>
</dbReference>
<dbReference type="EMBL" id="CP032382">
    <property type="protein sequence ID" value="AYB34103.1"/>
    <property type="molecule type" value="Genomic_DNA"/>
</dbReference>
<keyword evidence="3" id="KW-1185">Reference proteome</keyword>
<dbReference type="KEGG" id="chk:D4L85_27535"/>
<dbReference type="Pfam" id="PF05239">
    <property type="entry name" value="PRC"/>
    <property type="match status" value="1"/>
</dbReference>
<dbReference type="AlphaFoldDB" id="A0A385SQN3"/>
<dbReference type="PANTHER" id="PTHR36505:SF1">
    <property type="entry name" value="BLR1072 PROTEIN"/>
    <property type="match status" value="1"/>
</dbReference>
<dbReference type="Proteomes" id="UP000266183">
    <property type="component" value="Chromosome"/>
</dbReference>
<dbReference type="InterPro" id="IPR027275">
    <property type="entry name" value="PRC-brl_dom"/>
</dbReference>
<sequence>MADKFHSLSSNEAYRSLGMALLLCMIFMRTSMENDVQPKAGGFMNVHGKDYEVDNVTGRNHEGPAANTPVRRLTATSIIGDPVENTKGERLGKIDNLMINIVSGGIDYTVLEFGAFLGLGGKLFAIPFSKLYLDPDKECFILDRDRASFADMPGFDKTHWPATNDHSYFNDVNNYWGAAIQP</sequence>
<accession>A0A385SQN3</accession>
<name>A0A385SQN3_9BACT</name>
<organism evidence="2 3">
    <name type="scientific">Chryseolinea soli</name>
    <dbReference type="NCBI Taxonomy" id="2321403"/>
    <lineage>
        <taxon>Bacteria</taxon>
        <taxon>Pseudomonadati</taxon>
        <taxon>Bacteroidota</taxon>
        <taxon>Cytophagia</taxon>
        <taxon>Cytophagales</taxon>
        <taxon>Fulvivirgaceae</taxon>
        <taxon>Chryseolinea</taxon>
    </lineage>
</organism>
<feature type="domain" description="PRC-barrel" evidence="1">
    <location>
        <begin position="74"/>
        <end position="134"/>
    </location>
</feature>